<feature type="region of interest" description="Disordered" evidence="1">
    <location>
        <begin position="214"/>
        <end position="318"/>
    </location>
</feature>
<comment type="caution">
    <text evidence="2">The sequence shown here is derived from an EMBL/GenBank/DDBJ whole genome shotgun (WGS) entry which is preliminary data.</text>
</comment>
<sequence>MPRKYKRMTDRQSWGNDHLQQQWKQYFLVQQVSCRAAARNFGIPEATLCRRLKTPLITTNPPLGRAPALGAENEQRLKAHLVSMGSRGFGLTRLDVRRLAFQSAKRNNISDQHFNDQESGMAGDEWLNGFLKRNPDLSIRRAEGLSQARAMSFNRVVVTKYFDLLEKIAEEIGESAASIRNAVNGFRCCGLYPIDGGEVMDDEAAFIPAITSERTETEAAEQTLDAEIDQEQPQDAEIDQEQPQDAEIDQEPLQSQDALDTQAETEQPQDAGQLGQNNQRSVQVEVHQADTSSITFESLMPLPHYEHPRNRPKRKSLGTVVVTSSSYLQDLQTKQNAVKRPSVNVS</sequence>
<evidence type="ECO:0000313" key="3">
    <source>
        <dbReference type="Proteomes" id="UP001152320"/>
    </source>
</evidence>
<feature type="compositionally biased region" description="Polar residues" evidence="1">
    <location>
        <begin position="252"/>
        <end position="282"/>
    </location>
</feature>
<dbReference type="OrthoDB" id="6754776at2759"/>
<dbReference type="AlphaFoldDB" id="A0A9Q0YPB6"/>
<dbReference type="Proteomes" id="UP001152320">
    <property type="component" value="Chromosome 19"/>
</dbReference>
<evidence type="ECO:0000256" key="1">
    <source>
        <dbReference type="SAM" id="MobiDB-lite"/>
    </source>
</evidence>
<name>A0A9Q0YPB6_HOLLE</name>
<protein>
    <recommendedName>
        <fullName evidence="4">HTH CENPB-type domain-containing protein</fullName>
    </recommendedName>
</protein>
<feature type="compositionally biased region" description="Acidic residues" evidence="1">
    <location>
        <begin position="224"/>
        <end position="250"/>
    </location>
</feature>
<dbReference type="EMBL" id="JAIZAY010000019">
    <property type="protein sequence ID" value="KAJ8023907.1"/>
    <property type="molecule type" value="Genomic_DNA"/>
</dbReference>
<accession>A0A9Q0YPB6</accession>
<proteinExistence type="predicted"/>
<evidence type="ECO:0000313" key="2">
    <source>
        <dbReference type="EMBL" id="KAJ8023907.1"/>
    </source>
</evidence>
<reference evidence="2" key="1">
    <citation type="submission" date="2021-10" db="EMBL/GenBank/DDBJ databases">
        <title>Tropical sea cucumber genome reveals ecological adaptation and Cuvierian tubules defense mechanism.</title>
        <authorList>
            <person name="Chen T."/>
        </authorList>
    </citation>
    <scope>NUCLEOTIDE SEQUENCE</scope>
    <source>
        <strain evidence="2">Nanhai2018</strain>
        <tissue evidence="2">Muscle</tissue>
    </source>
</reference>
<gene>
    <name evidence="2" type="ORF">HOLleu_36479</name>
</gene>
<organism evidence="2 3">
    <name type="scientific">Holothuria leucospilota</name>
    <name type="common">Black long sea cucumber</name>
    <name type="synonym">Mertensiothuria leucospilota</name>
    <dbReference type="NCBI Taxonomy" id="206669"/>
    <lineage>
        <taxon>Eukaryota</taxon>
        <taxon>Metazoa</taxon>
        <taxon>Echinodermata</taxon>
        <taxon>Eleutherozoa</taxon>
        <taxon>Echinozoa</taxon>
        <taxon>Holothuroidea</taxon>
        <taxon>Aspidochirotacea</taxon>
        <taxon>Aspidochirotida</taxon>
        <taxon>Holothuriidae</taxon>
        <taxon>Holothuria</taxon>
    </lineage>
</organism>
<keyword evidence="3" id="KW-1185">Reference proteome</keyword>
<evidence type="ECO:0008006" key="4">
    <source>
        <dbReference type="Google" id="ProtNLM"/>
    </source>
</evidence>